<accession>A0A7S0BLH9</accession>
<dbReference type="EMBL" id="HBEK01013147">
    <property type="protein sequence ID" value="CAD8397207.1"/>
    <property type="molecule type" value="Transcribed_RNA"/>
</dbReference>
<sequence>MIEVDSKTSVLAFQFEVVNRDIVFQIRSNLGEVAYGPETYSADGEMIEGLLLNLTCGSFICIWESRTGFLSRKAKLRYRVSVFDSNVEAGDWACELRQRSNMSLTRSM</sequence>
<organism evidence="1">
    <name type="scientific">Rhodosorus marinus</name>
    <dbReference type="NCBI Taxonomy" id="101924"/>
    <lineage>
        <taxon>Eukaryota</taxon>
        <taxon>Rhodophyta</taxon>
        <taxon>Stylonematophyceae</taxon>
        <taxon>Stylonematales</taxon>
        <taxon>Stylonemataceae</taxon>
        <taxon>Rhodosorus</taxon>
    </lineage>
</organism>
<evidence type="ECO:0000313" key="1">
    <source>
        <dbReference type="EMBL" id="CAD8397207.1"/>
    </source>
</evidence>
<gene>
    <name evidence="1" type="ORF">RMAR0315_LOCUS7195</name>
</gene>
<dbReference type="AlphaFoldDB" id="A0A7S0BLH9"/>
<proteinExistence type="predicted"/>
<protein>
    <submittedName>
        <fullName evidence="1">Uncharacterized protein</fullName>
    </submittedName>
</protein>
<reference evidence="1" key="1">
    <citation type="submission" date="2021-01" db="EMBL/GenBank/DDBJ databases">
        <authorList>
            <person name="Corre E."/>
            <person name="Pelletier E."/>
            <person name="Niang G."/>
            <person name="Scheremetjew M."/>
            <person name="Finn R."/>
            <person name="Kale V."/>
            <person name="Holt S."/>
            <person name="Cochrane G."/>
            <person name="Meng A."/>
            <person name="Brown T."/>
            <person name="Cohen L."/>
        </authorList>
    </citation>
    <scope>NUCLEOTIDE SEQUENCE</scope>
    <source>
        <strain evidence="1">UTEX LB 2760</strain>
    </source>
</reference>
<name>A0A7S0BLH9_9RHOD</name>